<dbReference type="Gene3D" id="2.40.160.50">
    <property type="entry name" value="membrane protein fhac: a member of the omp85/tpsb transporter family"/>
    <property type="match status" value="1"/>
</dbReference>
<keyword evidence="3" id="KW-0472">Membrane</keyword>
<dbReference type="EMBL" id="CP041690">
    <property type="protein sequence ID" value="QEE19034.1"/>
    <property type="molecule type" value="Genomic_DNA"/>
</dbReference>
<dbReference type="Pfam" id="PF01103">
    <property type="entry name" value="Omp85"/>
    <property type="match status" value="1"/>
</dbReference>
<organism evidence="4 5">
    <name type="scientific">Paradevosia tibetensis</name>
    <dbReference type="NCBI Taxonomy" id="1447062"/>
    <lineage>
        <taxon>Bacteria</taxon>
        <taxon>Pseudomonadati</taxon>
        <taxon>Pseudomonadota</taxon>
        <taxon>Alphaproteobacteria</taxon>
        <taxon>Hyphomicrobiales</taxon>
        <taxon>Devosiaceae</taxon>
        <taxon>Paradevosia</taxon>
    </lineage>
</organism>
<reference evidence="4 5" key="1">
    <citation type="journal article" date="2015" name="Int. J. Syst. Evol. Microbiol.">
        <title>Youhaiella tibetensis gen. nov., sp. nov., isolated from subsurface sediment.</title>
        <authorList>
            <person name="Wang Y.X."/>
            <person name="Huang F.Q."/>
            <person name="Nogi Y."/>
            <person name="Pang S.J."/>
            <person name="Wang P.K."/>
            <person name="Lv J."/>
        </authorList>
    </citation>
    <scope>NUCLEOTIDE SEQUENCE [LARGE SCALE GENOMIC DNA]</scope>
    <source>
        <strain evidence="5">fig4</strain>
    </source>
</reference>
<dbReference type="InterPro" id="IPR039910">
    <property type="entry name" value="D15-like"/>
</dbReference>
<dbReference type="Proteomes" id="UP000321062">
    <property type="component" value="Chromosome"/>
</dbReference>
<evidence type="ECO:0000256" key="2">
    <source>
        <dbReference type="ARBA" id="ARBA00022452"/>
    </source>
</evidence>
<dbReference type="GO" id="GO:0019867">
    <property type="term" value="C:outer membrane"/>
    <property type="evidence" value="ECO:0007669"/>
    <property type="project" value="InterPro"/>
</dbReference>
<evidence type="ECO:0000313" key="4">
    <source>
        <dbReference type="EMBL" id="QEE19034.1"/>
    </source>
</evidence>
<dbReference type="OrthoDB" id="9769707at2"/>
<evidence type="ECO:0000256" key="3">
    <source>
        <dbReference type="ARBA" id="ARBA00023136"/>
    </source>
</evidence>
<gene>
    <name evidence="4" type="ORF">FNA67_02060</name>
</gene>
<dbReference type="InterPro" id="IPR000184">
    <property type="entry name" value="Bac_surfAg_D15"/>
</dbReference>
<protein>
    <submittedName>
        <fullName evidence="4">Outer membrane protein assembly factor</fullName>
    </submittedName>
</protein>
<dbReference type="KEGG" id="yti:FNA67_02060"/>
<accession>A0A5B9DIR3</accession>
<proteinExistence type="predicted"/>
<dbReference type="PANTHER" id="PTHR12815:SF42">
    <property type="entry name" value="BACTERIAL SURFACE ANTIGEN (D15) DOMAIN-CONTAINING PROTEIN"/>
    <property type="match status" value="1"/>
</dbReference>
<keyword evidence="2" id="KW-1134">Transmembrane beta strand</keyword>
<keyword evidence="2" id="KW-0812">Transmembrane</keyword>
<dbReference type="Gene3D" id="3.10.20.310">
    <property type="entry name" value="membrane protein fhac"/>
    <property type="match status" value="1"/>
</dbReference>
<dbReference type="PANTHER" id="PTHR12815">
    <property type="entry name" value="SORTING AND ASSEMBLY MACHINERY SAMM50 PROTEIN FAMILY MEMBER"/>
    <property type="match status" value="1"/>
</dbReference>
<name>A0A5B9DIR3_9HYPH</name>
<comment type="subcellular location">
    <subcellularLocation>
        <location evidence="1">Membrane</location>
    </subcellularLocation>
</comment>
<dbReference type="AlphaFoldDB" id="A0A5B9DIR3"/>
<evidence type="ECO:0000313" key="5">
    <source>
        <dbReference type="Proteomes" id="UP000321062"/>
    </source>
</evidence>
<sequence length="620" mass="66809">MAASIPPASGFEFFGIKLFEDQSEKDADAVIADPVSYSVTFDTTGADGDMANVIRNASDLAASQNEPASGVAGLVANARGDYRRILAALYDQGYYGGTVSIKLNGVEAANVVPDAKMARPVAVYIAVNPGPLFHFRDLVIVNRAPPSNYPNDRTPTPESLGFVMGGVARGSIVVRAEQAQLEAWRRLSYAKAAAGERKVVADHRTNSLDVVITIDPGRQAAFGDITVTGTERMDPEFVRQQTGLSVGEPVTPDAVSRAQRRLSRLEVFRSIRLEAAESIGNDGLLPYNIIVQEQALHRFGAGATFSTVDGAGLEGFWLKRNLFGHAERIRLDAKIAGIAFPINTAEFDYAFGGTFTKPGFLTPDTDLVASVSAERTFYDTYTETSLTARTGLTHYLSDEITLEGGVIYKRARFDDDFGTRDFSTLSAYAGGTFDNRDDKTDAHRGWYLNGQVEPFYDLNYGILATKAFAEARTYFGFAEDDKFVLAGRLKAGLVVGPSLDQIPPDKLFFAGGGGSVRGYGYKSIGVDNANGTTTGGRYLLEGSLEARYRATNDIGVVAFVDGGYVAADTFPDISQLRLGAGVGLRYYTGLGPLRLDLAVPLNKRPDDPNYALYLGIGQAF</sequence>
<evidence type="ECO:0000256" key="1">
    <source>
        <dbReference type="ARBA" id="ARBA00004370"/>
    </source>
</evidence>
<dbReference type="RefSeq" id="WP_147654879.1">
    <property type="nucleotide sequence ID" value="NZ_BMFM01000001.1"/>
</dbReference>
<keyword evidence="5" id="KW-1185">Reference proteome</keyword>